<organism evidence="9 10">
    <name type="scientific">Tumidithrix elongata BACA0141</name>
    <dbReference type="NCBI Taxonomy" id="2716417"/>
    <lineage>
        <taxon>Bacteria</taxon>
        <taxon>Bacillati</taxon>
        <taxon>Cyanobacteriota</taxon>
        <taxon>Cyanophyceae</taxon>
        <taxon>Pseudanabaenales</taxon>
        <taxon>Pseudanabaenaceae</taxon>
        <taxon>Tumidithrix</taxon>
        <taxon>Tumidithrix elongata</taxon>
    </lineage>
</organism>
<comment type="similarity">
    <text evidence="1">Belongs to the peptidase S66 family.</text>
</comment>
<dbReference type="SUPFAM" id="SSF52317">
    <property type="entry name" value="Class I glutamine amidotransferase-like"/>
    <property type="match status" value="1"/>
</dbReference>
<keyword evidence="2" id="KW-0121">Carboxypeptidase</keyword>
<evidence type="ECO:0000256" key="6">
    <source>
        <dbReference type="PIRSR" id="PIRSR028757-1"/>
    </source>
</evidence>
<dbReference type="InterPro" id="IPR027461">
    <property type="entry name" value="Carboxypeptidase_A_C_sf"/>
</dbReference>
<dbReference type="CDD" id="cd07025">
    <property type="entry name" value="Peptidase_S66"/>
    <property type="match status" value="1"/>
</dbReference>
<dbReference type="InterPro" id="IPR040921">
    <property type="entry name" value="Peptidase_S66C"/>
</dbReference>
<dbReference type="RefSeq" id="WP_330483619.1">
    <property type="nucleotide sequence ID" value="NZ_JAZBJZ010000034.1"/>
</dbReference>
<evidence type="ECO:0000313" key="9">
    <source>
        <dbReference type="EMBL" id="MEE3717191.1"/>
    </source>
</evidence>
<feature type="domain" description="LD-carboxypeptidase C-terminal" evidence="8">
    <location>
        <begin position="230"/>
        <end position="350"/>
    </location>
</feature>
<name>A0AAW9PWH4_9CYAN</name>
<dbReference type="GO" id="GO:0008236">
    <property type="term" value="F:serine-type peptidase activity"/>
    <property type="evidence" value="ECO:0007669"/>
    <property type="project" value="UniProtKB-KW"/>
</dbReference>
<dbReference type="Proteomes" id="UP001333818">
    <property type="component" value="Unassembled WGS sequence"/>
</dbReference>
<keyword evidence="10" id="KW-1185">Reference proteome</keyword>
<evidence type="ECO:0000259" key="8">
    <source>
        <dbReference type="Pfam" id="PF17676"/>
    </source>
</evidence>
<keyword evidence="5" id="KW-0720">Serine protease</keyword>
<evidence type="ECO:0000256" key="3">
    <source>
        <dbReference type="ARBA" id="ARBA00022670"/>
    </source>
</evidence>
<gene>
    <name evidence="9" type="ORF">V2H45_10575</name>
</gene>
<dbReference type="Gene3D" id="3.40.50.10740">
    <property type="entry name" value="Class I glutamine amidotransferase-like"/>
    <property type="match status" value="1"/>
</dbReference>
<dbReference type="InterPro" id="IPR027478">
    <property type="entry name" value="LdcA_N"/>
</dbReference>
<dbReference type="Pfam" id="PF17676">
    <property type="entry name" value="Peptidase_S66C"/>
    <property type="match status" value="1"/>
</dbReference>
<feature type="active site" description="Charge relay system" evidence="6">
    <location>
        <position position="261"/>
    </location>
</feature>
<comment type="caution">
    <text evidence="9">The sequence shown here is derived from an EMBL/GenBank/DDBJ whole genome shotgun (WGS) entry which is preliminary data.</text>
</comment>
<feature type="active site" description="Nucleophile" evidence="6">
    <location>
        <position position="156"/>
    </location>
</feature>
<dbReference type="PANTHER" id="PTHR30237">
    <property type="entry name" value="MURAMOYLTETRAPEPTIDE CARBOXYPEPTIDASE"/>
    <property type="match status" value="1"/>
</dbReference>
<keyword evidence="4" id="KW-0378">Hydrolase</keyword>
<feature type="active site" description="Charge relay system" evidence="6">
    <location>
        <position position="335"/>
    </location>
</feature>
<dbReference type="EMBL" id="JAZBJZ010000034">
    <property type="protein sequence ID" value="MEE3717191.1"/>
    <property type="molecule type" value="Genomic_DNA"/>
</dbReference>
<dbReference type="SUPFAM" id="SSF141986">
    <property type="entry name" value="LD-carboxypeptidase A C-terminal domain-like"/>
    <property type="match status" value="1"/>
</dbReference>
<dbReference type="AlphaFoldDB" id="A0AAW9PWH4"/>
<evidence type="ECO:0000256" key="5">
    <source>
        <dbReference type="ARBA" id="ARBA00022825"/>
    </source>
</evidence>
<dbReference type="PANTHER" id="PTHR30237:SF2">
    <property type="entry name" value="MUREIN TETRAPEPTIDE CARBOXYPEPTIDASE"/>
    <property type="match status" value="1"/>
</dbReference>
<dbReference type="GO" id="GO:0006508">
    <property type="term" value="P:proteolysis"/>
    <property type="evidence" value="ECO:0007669"/>
    <property type="project" value="UniProtKB-KW"/>
</dbReference>
<dbReference type="GO" id="GO:0004180">
    <property type="term" value="F:carboxypeptidase activity"/>
    <property type="evidence" value="ECO:0007669"/>
    <property type="project" value="UniProtKB-KW"/>
</dbReference>
<evidence type="ECO:0000313" key="10">
    <source>
        <dbReference type="Proteomes" id="UP001333818"/>
    </source>
</evidence>
<dbReference type="InterPro" id="IPR040449">
    <property type="entry name" value="Peptidase_S66_N"/>
</dbReference>
<protein>
    <submittedName>
        <fullName evidence="9">LD-carboxypeptidase</fullName>
    </submittedName>
</protein>
<reference evidence="9" key="1">
    <citation type="submission" date="2024-01" db="EMBL/GenBank/DDBJ databases">
        <title>Bank of Algae and Cyanobacteria of the Azores (BACA) strain genomes.</title>
        <authorList>
            <person name="Luz R."/>
            <person name="Cordeiro R."/>
            <person name="Fonseca A."/>
            <person name="Goncalves V."/>
        </authorList>
    </citation>
    <scope>NUCLEOTIDE SEQUENCE</scope>
    <source>
        <strain evidence="9">BACA0141</strain>
    </source>
</reference>
<keyword evidence="3" id="KW-0645">Protease</keyword>
<evidence type="ECO:0000256" key="1">
    <source>
        <dbReference type="ARBA" id="ARBA00010233"/>
    </source>
</evidence>
<proteinExistence type="inferred from homology"/>
<accession>A0AAW9PWH4</accession>
<sequence length="365" mass="40308">MQQDLSTRRHFLNHVSMAIATAGAIGVWQEGLQNTLAATPDRDMPATIKPPMLRSGDRVGMVAPASNAYEPEEIQIAKETMEQYGFKVELAPHIAAQNGYMAGQDRDRASDINEMFRRPDIRGIVTFSGGYGCSRLLPFLDYDLIRQNPKVIVGHSDITALLLGIHRQTGLITFHGSSGLTGVGDYAIEHFRRTIMSNQRIGEIAKPPKYQGREVQRENRLITIAGGRATGQLVGGNLTLVTNLLGTPYEPDTRGKIFFLEDIGEEPYRIDRMLTQLWLAGKFQQAAGIALGHFKDCVPKDYQPSFWQTISLENVLRDRFGDLGKPTLYNLMFGHVTENAVLPIGAIATLDATAKTLIVNESAVI</sequence>
<evidence type="ECO:0000259" key="7">
    <source>
        <dbReference type="Pfam" id="PF02016"/>
    </source>
</evidence>
<evidence type="ECO:0000256" key="4">
    <source>
        <dbReference type="ARBA" id="ARBA00022801"/>
    </source>
</evidence>
<feature type="domain" description="LD-carboxypeptidase N-terminal" evidence="7">
    <location>
        <begin position="59"/>
        <end position="176"/>
    </location>
</feature>
<evidence type="ECO:0000256" key="2">
    <source>
        <dbReference type="ARBA" id="ARBA00022645"/>
    </source>
</evidence>
<dbReference type="Pfam" id="PF02016">
    <property type="entry name" value="Peptidase_S66"/>
    <property type="match status" value="1"/>
</dbReference>
<dbReference type="InterPro" id="IPR029062">
    <property type="entry name" value="Class_I_gatase-like"/>
</dbReference>
<dbReference type="Gene3D" id="3.50.30.60">
    <property type="entry name" value="LD-carboxypeptidase A C-terminal domain-like"/>
    <property type="match status" value="1"/>
</dbReference>
<dbReference type="InterPro" id="IPR003507">
    <property type="entry name" value="S66_fam"/>
</dbReference>
<dbReference type="PIRSF" id="PIRSF028757">
    <property type="entry name" value="LD-carboxypeptidase"/>
    <property type="match status" value="1"/>
</dbReference>